<accession>A0A256L9W7</accession>
<reference evidence="3 4" key="3">
    <citation type="submission" date="2017-09" db="EMBL/GenBank/DDBJ databases">
        <title>Tripartite evolution among Lactobacillus johnsonii, Lactobacillus taiwanensis, Lactobacillus reuteri and their rodent host.</title>
        <authorList>
            <person name="Wang T."/>
            <person name="Knowles S."/>
            <person name="Cheng C."/>
        </authorList>
    </citation>
    <scope>NUCLEOTIDE SEQUENCE [LARGE SCALE GENOMIC DNA]</scope>
    <source>
        <strain evidence="2 3">609q</strain>
        <strain evidence="1 4">609u</strain>
    </source>
</reference>
<protein>
    <submittedName>
        <fullName evidence="2">Uncharacterized protein</fullName>
    </submittedName>
</protein>
<keyword evidence="4" id="KW-1185">Reference proteome</keyword>
<gene>
    <name evidence="1" type="ORF">CBF53_10325</name>
    <name evidence="2" type="ORF">CBF70_11165</name>
</gene>
<evidence type="ECO:0000313" key="1">
    <source>
        <dbReference type="EMBL" id="OYR86840.1"/>
    </source>
</evidence>
<evidence type="ECO:0000313" key="3">
    <source>
        <dbReference type="Proteomes" id="UP000215828"/>
    </source>
</evidence>
<sequence>MSEILNEDNFDRAIDEISKSWTMQERTFVNNTGMGAFYPVLKTKVDAHKDPTRKPVGYPEHMADTLVKNVNKDGSIEVGFSKKGNKAYIARFINDGWQSSNQYGGPYKYIPGEHYWESTEDETHDAVIKAMAQAAKAVMDKRVGL</sequence>
<dbReference type="EMBL" id="NGNV01000063">
    <property type="protein sequence ID" value="OYR86840.1"/>
    <property type="molecule type" value="Genomic_DNA"/>
</dbReference>
<dbReference type="AlphaFoldDB" id="A0A256L9W7"/>
<dbReference type="RefSeq" id="WP_094495941.1">
    <property type="nucleotide sequence ID" value="NZ_CAMTQP010000016.1"/>
</dbReference>
<dbReference type="Proteomes" id="UP000216316">
    <property type="component" value="Unassembled WGS sequence"/>
</dbReference>
<comment type="caution">
    <text evidence="2">The sequence shown here is derived from an EMBL/GenBank/DDBJ whole genome shotgun (WGS) entry which is preliminary data.</text>
</comment>
<dbReference type="EMBL" id="NGNX01000063">
    <property type="protein sequence ID" value="OYR89923.1"/>
    <property type="molecule type" value="Genomic_DNA"/>
</dbReference>
<organism evidence="2 3">
    <name type="scientific">Lactobacillus taiwanensis</name>
    <dbReference type="NCBI Taxonomy" id="508451"/>
    <lineage>
        <taxon>Bacteria</taxon>
        <taxon>Bacillati</taxon>
        <taxon>Bacillota</taxon>
        <taxon>Bacilli</taxon>
        <taxon>Lactobacillales</taxon>
        <taxon>Lactobacillaceae</taxon>
        <taxon>Lactobacillus</taxon>
    </lineage>
</organism>
<reference evidence="2 3" key="1">
    <citation type="submission" date="2017-04" db="EMBL/GenBank/DDBJ databases">
        <authorList>
            <person name="Afonso C.L."/>
            <person name="Miller P.J."/>
            <person name="Scott M.A."/>
            <person name="Spackman E."/>
            <person name="Goraichik I."/>
            <person name="Dimitrov K.M."/>
            <person name="Suarez D.L."/>
            <person name="Swayne D.E."/>
        </authorList>
    </citation>
    <scope>NUCLEOTIDE SEQUENCE [LARGE SCALE GENOMIC DNA]</scope>
    <source>
        <strain evidence="2 3">609q</strain>
    </source>
</reference>
<reference evidence="1 4" key="2">
    <citation type="submission" date="2017-05" db="EMBL/GenBank/DDBJ databases">
        <authorList>
            <person name="Lin X.B."/>
            <person name="Stothard P."/>
            <person name="Tasseva G."/>
            <person name="Walter J."/>
        </authorList>
    </citation>
    <scope>NUCLEOTIDE SEQUENCE [LARGE SCALE GENOMIC DNA]</scope>
    <source>
        <strain evidence="1 4">609u</strain>
    </source>
</reference>
<name>A0A256L9W7_9LACO</name>
<evidence type="ECO:0000313" key="2">
    <source>
        <dbReference type="EMBL" id="OYR89923.1"/>
    </source>
</evidence>
<proteinExistence type="predicted"/>
<evidence type="ECO:0000313" key="4">
    <source>
        <dbReference type="Proteomes" id="UP000216316"/>
    </source>
</evidence>
<dbReference type="Proteomes" id="UP000215828">
    <property type="component" value="Unassembled WGS sequence"/>
</dbReference>